<organism evidence="1 2">
    <name type="scientific">Streptomyces tanashiensis</name>
    <dbReference type="NCBI Taxonomy" id="67367"/>
    <lineage>
        <taxon>Bacteria</taxon>
        <taxon>Bacillati</taxon>
        <taxon>Actinomycetota</taxon>
        <taxon>Actinomycetes</taxon>
        <taxon>Kitasatosporales</taxon>
        <taxon>Streptomycetaceae</taxon>
        <taxon>Streptomyces</taxon>
    </lineage>
</organism>
<dbReference type="EMBL" id="CP084204">
    <property type="protein sequence ID" value="UZX25971.1"/>
    <property type="molecule type" value="Genomic_DNA"/>
</dbReference>
<gene>
    <name evidence="1" type="ORF">LDH80_37105</name>
</gene>
<dbReference type="Proteomes" id="UP001164506">
    <property type="component" value="Chromosome"/>
</dbReference>
<sequence length="51" mass="5476">MFPRPGGFHVFRHSDKTVLGEPDTVQEAVELIVAELSDGRGPAVDGTPDDL</sequence>
<protein>
    <submittedName>
        <fullName evidence="1">DUF6193 family natural product biosynthesis protein</fullName>
    </submittedName>
</protein>
<reference evidence="1" key="1">
    <citation type="submission" date="2021-09" db="EMBL/GenBank/DDBJ databases">
        <title>Complete genome sequence and metabolic characterization of Streptomyces tanashiensis DSM 731 the producer of antibacterial Kalafungin and diverse secondary metabolites.</title>
        <authorList>
            <person name="Abbasi M.N."/>
            <person name="Anwar M.N."/>
            <person name="Alam K."/>
            <person name="Shoaib M."/>
            <person name="Lin Z."/>
            <person name="Hayat M."/>
            <person name="Ali M.I."/>
            <person name="Malik H.M.T."/>
            <person name="Ahmed I."/>
            <person name="Li A."/>
            <person name="Hailong Wang H."/>
            <person name="Zhang Y."/>
        </authorList>
    </citation>
    <scope>NUCLEOTIDE SEQUENCE</scope>
    <source>
        <strain evidence="1">Kala</strain>
    </source>
</reference>
<keyword evidence="2" id="KW-1185">Reference proteome</keyword>
<dbReference type="Pfam" id="PF19692">
    <property type="entry name" value="DUF6193"/>
    <property type="match status" value="1"/>
</dbReference>
<proteinExistence type="predicted"/>
<dbReference type="InterPro" id="IPR045682">
    <property type="entry name" value="DUF6193"/>
</dbReference>
<evidence type="ECO:0000313" key="1">
    <source>
        <dbReference type="EMBL" id="UZX25971.1"/>
    </source>
</evidence>
<evidence type="ECO:0000313" key="2">
    <source>
        <dbReference type="Proteomes" id="UP001164506"/>
    </source>
</evidence>
<accession>A0ABY6R8B3</accession>
<name>A0ABY6R8B3_9ACTN</name>